<comment type="caution">
    <text evidence="2">The sequence shown here is derived from an EMBL/GenBank/DDBJ whole genome shotgun (WGS) entry which is preliminary data.</text>
</comment>
<feature type="chain" id="PRO_5021270323" description="DUF4412 domain-containing protein" evidence="1">
    <location>
        <begin position="23"/>
        <end position="241"/>
    </location>
</feature>
<evidence type="ECO:0000256" key="1">
    <source>
        <dbReference type="SAM" id="SignalP"/>
    </source>
</evidence>
<evidence type="ECO:0000313" key="2">
    <source>
        <dbReference type="EMBL" id="TGD57695.1"/>
    </source>
</evidence>
<evidence type="ECO:0008006" key="4">
    <source>
        <dbReference type="Google" id="ProtNLM"/>
    </source>
</evidence>
<proteinExistence type="predicted"/>
<keyword evidence="3" id="KW-1185">Reference proteome</keyword>
<dbReference type="EMBL" id="SRLH01000005">
    <property type="protein sequence ID" value="TGD57695.1"/>
    <property type="molecule type" value="Genomic_DNA"/>
</dbReference>
<dbReference type="AlphaFoldDB" id="A0A4Z0L941"/>
<gene>
    <name evidence="2" type="ORF">E4635_10955</name>
</gene>
<sequence length="241" mass="27197">MKNTKYMLNLFLALFLFMGAYAQKPTEAQKEAMKQALTSAKNKVDPSAIPGKYAFSWKYRMEVKTEAGKSMNIDYFLEPNAAYYGANMNQTGSNMFMIMDTKSQLMVTSFEKSGKKMAMASKIPDYSGMTDPKNTKYTYKSLPSKVILGFTCKGIQATSAASTMVFYYTSEAKVSFAEIFKSQQNKGMAKAFEGFFKPGEKPLMMSMEYKDLKDKAKSVSMTCVALEKKAYVFNKSDYQFM</sequence>
<name>A0A4Z0L941_9FLAO</name>
<keyword evidence="1" id="KW-0732">Signal</keyword>
<dbReference type="RefSeq" id="WP_135526735.1">
    <property type="nucleotide sequence ID" value="NZ_SRLH01000005.1"/>
</dbReference>
<dbReference type="OrthoDB" id="1524221at2"/>
<protein>
    <recommendedName>
        <fullName evidence="4">DUF4412 domain-containing protein</fullName>
    </recommendedName>
</protein>
<organism evidence="2 3">
    <name type="scientific">Flavobacterium humi</name>
    <dbReference type="NCBI Taxonomy" id="2562683"/>
    <lineage>
        <taxon>Bacteria</taxon>
        <taxon>Pseudomonadati</taxon>
        <taxon>Bacteroidota</taxon>
        <taxon>Flavobacteriia</taxon>
        <taxon>Flavobacteriales</taxon>
        <taxon>Flavobacteriaceae</taxon>
        <taxon>Flavobacterium</taxon>
    </lineage>
</organism>
<feature type="signal peptide" evidence="1">
    <location>
        <begin position="1"/>
        <end position="22"/>
    </location>
</feature>
<evidence type="ECO:0000313" key="3">
    <source>
        <dbReference type="Proteomes" id="UP000297407"/>
    </source>
</evidence>
<dbReference type="Proteomes" id="UP000297407">
    <property type="component" value="Unassembled WGS sequence"/>
</dbReference>
<reference evidence="2 3" key="1">
    <citation type="submission" date="2019-04" db="EMBL/GenBank/DDBJ databases">
        <title>Flavobacterium sp. strain DS2-A Genome sequencing and assembly.</title>
        <authorList>
            <person name="Kim I."/>
        </authorList>
    </citation>
    <scope>NUCLEOTIDE SEQUENCE [LARGE SCALE GENOMIC DNA]</scope>
    <source>
        <strain evidence="2 3">DS2-A</strain>
    </source>
</reference>
<accession>A0A4Z0L941</accession>